<feature type="domain" description="PID" evidence="4">
    <location>
        <begin position="237"/>
        <end position="393"/>
    </location>
</feature>
<dbReference type="GO" id="GO:0005886">
    <property type="term" value="C:plasma membrane"/>
    <property type="evidence" value="ECO:0007669"/>
    <property type="project" value="TreeGrafter"/>
</dbReference>
<keyword evidence="1 2" id="KW-0727">SH2 domain</keyword>
<dbReference type="Pfam" id="PF00640">
    <property type="entry name" value="PID"/>
    <property type="match status" value="1"/>
</dbReference>
<dbReference type="PANTHER" id="PTHR10337">
    <property type="entry name" value="SHC TRANSFORMING PROTEIN"/>
    <property type="match status" value="1"/>
</dbReference>
<feature type="region of interest" description="Disordered" evidence="3">
    <location>
        <begin position="419"/>
        <end position="443"/>
    </location>
</feature>
<protein>
    <submittedName>
        <fullName evidence="6">Putative SHC-transforming protein 4</fullName>
    </submittedName>
</protein>
<dbReference type="CDD" id="cd01209">
    <property type="entry name" value="PTB_Shc"/>
    <property type="match status" value="1"/>
</dbReference>
<evidence type="ECO:0000313" key="6">
    <source>
        <dbReference type="EMBL" id="AWP01368.1"/>
    </source>
</evidence>
<evidence type="ECO:0000259" key="5">
    <source>
        <dbReference type="PROSITE" id="PS50001"/>
    </source>
</evidence>
<organism evidence="6 7">
    <name type="scientific">Scophthalmus maximus</name>
    <name type="common">Turbot</name>
    <name type="synonym">Psetta maxima</name>
    <dbReference type="NCBI Taxonomy" id="52904"/>
    <lineage>
        <taxon>Eukaryota</taxon>
        <taxon>Metazoa</taxon>
        <taxon>Chordata</taxon>
        <taxon>Craniata</taxon>
        <taxon>Vertebrata</taxon>
        <taxon>Euteleostomi</taxon>
        <taxon>Actinopterygii</taxon>
        <taxon>Neopterygii</taxon>
        <taxon>Teleostei</taxon>
        <taxon>Neoteleostei</taxon>
        <taxon>Acanthomorphata</taxon>
        <taxon>Carangaria</taxon>
        <taxon>Pleuronectiformes</taxon>
        <taxon>Pleuronectoidei</taxon>
        <taxon>Scophthalmidae</taxon>
        <taxon>Scophthalmus</taxon>
    </lineage>
</organism>
<dbReference type="InterPro" id="IPR006019">
    <property type="entry name" value="PID_Shc-like"/>
</dbReference>
<feature type="region of interest" description="Disordered" evidence="3">
    <location>
        <begin position="118"/>
        <end position="172"/>
    </location>
</feature>
<evidence type="ECO:0000256" key="2">
    <source>
        <dbReference type="PROSITE-ProRule" id="PRU00191"/>
    </source>
</evidence>
<reference evidence="6 7" key="1">
    <citation type="submission" date="2017-12" db="EMBL/GenBank/DDBJ databases">
        <title>Integrating genomic resources of turbot (Scophthalmus maximus) in depth evaluation of genetic and physical mapping variation across individuals.</title>
        <authorList>
            <person name="Martinez P."/>
        </authorList>
    </citation>
    <scope>NUCLEOTIDE SEQUENCE [LARGE SCALE GENOMIC DNA]</scope>
</reference>
<dbReference type="Gene3D" id="3.30.505.10">
    <property type="entry name" value="SH2 domain"/>
    <property type="match status" value="1"/>
</dbReference>
<dbReference type="GO" id="GO:0035556">
    <property type="term" value="P:intracellular signal transduction"/>
    <property type="evidence" value="ECO:0007669"/>
    <property type="project" value="InterPro"/>
</dbReference>
<dbReference type="Proteomes" id="UP000246464">
    <property type="component" value="Chromosome 5"/>
</dbReference>
<dbReference type="SUPFAM" id="SSF55550">
    <property type="entry name" value="SH2 domain"/>
    <property type="match status" value="1"/>
</dbReference>
<feature type="domain" description="SH2" evidence="5">
    <location>
        <begin position="532"/>
        <end position="623"/>
    </location>
</feature>
<gene>
    <name evidence="6" type="ORF">SMAX5B_012635</name>
</gene>
<accession>A0A2U9BBN1</accession>
<dbReference type="PROSITE" id="PS01179">
    <property type="entry name" value="PID"/>
    <property type="match status" value="1"/>
</dbReference>
<dbReference type="EMBL" id="CP026247">
    <property type="protein sequence ID" value="AWP01368.1"/>
    <property type="molecule type" value="Genomic_DNA"/>
</dbReference>
<feature type="compositionally biased region" description="Polar residues" evidence="3">
    <location>
        <begin position="154"/>
        <end position="172"/>
    </location>
</feature>
<dbReference type="InterPro" id="IPR006020">
    <property type="entry name" value="PTB/PI_dom"/>
</dbReference>
<dbReference type="GO" id="GO:0030971">
    <property type="term" value="F:receptor tyrosine kinase binding"/>
    <property type="evidence" value="ECO:0007669"/>
    <property type="project" value="TreeGrafter"/>
</dbReference>
<dbReference type="SMART" id="SM00462">
    <property type="entry name" value="PTB"/>
    <property type="match status" value="1"/>
</dbReference>
<dbReference type="AlphaFoldDB" id="A0A2U9BBN1"/>
<dbReference type="PROSITE" id="PS50001">
    <property type="entry name" value="SH2"/>
    <property type="match status" value="1"/>
</dbReference>
<dbReference type="PANTHER" id="PTHR10337:SF12">
    <property type="entry name" value="SHC-TRANSFORMING PROTEIN 4"/>
    <property type="match status" value="1"/>
</dbReference>
<keyword evidence="7" id="KW-1185">Reference proteome</keyword>
<proteinExistence type="predicted"/>
<name>A0A2U9BBN1_SCOMX</name>
<dbReference type="InterPro" id="IPR051235">
    <property type="entry name" value="CEP152/SHC-Transforming"/>
</dbReference>
<evidence type="ECO:0000259" key="4">
    <source>
        <dbReference type="PROSITE" id="PS01179"/>
    </source>
</evidence>
<evidence type="ECO:0000313" key="7">
    <source>
        <dbReference type="Proteomes" id="UP000246464"/>
    </source>
</evidence>
<dbReference type="Pfam" id="PF00017">
    <property type="entry name" value="SH2"/>
    <property type="match status" value="1"/>
</dbReference>
<dbReference type="SUPFAM" id="SSF50729">
    <property type="entry name" value="PH domain-like"/>
    <property type="match status" value="1"/>
</dbReference>
<dbReference type="PRINTS" id="PR00629">
    <property type="entry name" value="SHCPIDOMAIN"/>
</dbReference>
<sequence length="627" mass="69681">MREQTLPWFTSQTGLLPGSSYIVCRQYRHNQHDEYHCAAYLTVTLSRSTGMLKRTKYSRLRNDSLTSLEDRPQIMPPLKRDLPLDSDFAQLDAGTPSHHEPSTLRDFIPRVANIRLHSPTTPLPGLRGRRDAAGDRTIDGHDDRPFSRTEWGSGPTQRICSQSSPNVPLSSGHNLNNSGLRCTKRPITLHRMASLPWTPGCLACSQRRDGLCRLKTSSAADDCTVVGTADRAVHHDIKYMGSVEVTQSMRNLDFDTRMQVTREAISRLCERTSAKTAVKTKRSIHKGPSSVLGQINLQFSGCRISLTVSTDSVTLIAASSLQKIAHHPMQAISFASGGEPDVVDYIAYVAKDHANQRACHILECPQGRACEVINSIGQAFETRFRQLLSHTPPLVSTNPRSADRLCNNWSTEEMITDRKAKQEGEVSEQSDYYNVIPGKTPPPGGIEDLRIAGEENKRDADVQDVRTYHNTETQVRQEIDLVCLSRPVSLYENCTITEETPAPPTGGSEVSAEQCTSLSESLIQDLIREEVWFHGRIGRKQAESLLTCSGDFLVRESSSASGQYVLSGMEGATVRHLLLIDPHGQVRTRDQVFLSVGHLVRFHMENQMPIVSGISELRLEQPVLQSP</sequence>
<dbReference type="InterPro" id="IPR036860">
    <property type="entry name" value="SH2_dom_sf"/>
</dbReference>
<dbReference type="STRING" id="52904.ENSSMAP00000034822"/>
<feature type="compositionally biased region" description="Basic and acidic residues" evidence="3">
    <location>
        <begin position="128"/>
        <end position="147"/>
    </location>
</feature>
<dbReference type="InterPro" id="IPR000980">
    <property type="entry name" value="SH2"/>
</dbReference>
<evidence type="ECO:0000256" key="1">
    <source>
        <dbReference type="ARBA" id="ARBA00022999"/>
    </source>
</evidence>
<dbReference type="SMART" id="SM00252">
    <property type="entry name" value="SH2"/>
    <property type="match status" value="1"/>
</dbReference>
<dbReference type="PRINTS" id="PR00401">
    <property type="entry name" value="SH2DOMAIN"/>
</dbReference>
<evidence type="ECO:0000256" key="3">
    <source>
        <dbReference type="SAM" id="MobiDB-lite"/>
    </source>
</evidence>
<dbReference type="GO" id="GO:0007169">
    <property type="term" value="P:cell surface receptor protein tyrosine kinase signaling pathway"/>
    <property type="evidence" value="ECO:0007669"/>
    <property type="project" value="TreeGrafter"/>
</dbReference>
<dbReference type="Gene3D" id="2.30.29.30">
    <property type="entry name" value="Pleckstrin-homology domain (PH domain)/Phosphotyrosine-binding domain (PTB)"/>
    <property type="match status" value="1"/>
</dbReference>
<dbReference type="InterPro" id="IPR011993">
    <property type="entry name" value="PH-like_dom_sf"/>
</dbReference>